<accession>A0A220UM75</accession>
<proteinExistence type="predicted"/>
<reference evidence="1 2" key="1">
    <citation type="submission" date="2017-07" db="EMBL/GenBank/DDBJ databases">
        <title>Phenotypical and genomic characterization of a clinical isolate of Shewanella bicestrii sp. nov. producing an extended-spectrum beta-lactamase and a new oxacillinase variant.</title>
        <authorList>
            <person name="Jousset A.B."/>
            <person name="Bonnin R.A."/>
            <person name="Girlich D."/>
            <person name="Dabos L."/>
            <person name="Potron A."/>
            <person name="Dortet L."/>
            <person name="Glaser P."/>
            <person name="Naas T."/>
        </authorList>
    </citation>
    <scope>NUCLEOTIDE SEQUENCE [LARGE SCALE GENOMIC DNA]</scope>
    <source>
        <strain evidence="1 2">JAB-1</strain>
    </source>
</reference>
<keyword evidence="2" id="KW-1185">Reference proteome</keyword>
<dbReference type="AlphaFoldDB" id="A0A220UM75"/>
<evidence type="ECO:0000313" key="1">
    <source>
        <dbReference type="EMBL" id="ASK69061.1"/>
    </source>
</evidence>
<evidence type="ECO:0000313" key="2">
    <source>
        <dbReference type="Proteomes" id="UP000198367"/>
    </source>
</evidence>
<dbReference type="Proteomes" id="UP000198367">
    <property type="component" value="Chromosome"/>
</dbReference>
<dbReference type="KEGG" id="sbj:CF168_09340"/>
<organism evidence="1 2">
    <name type="scientific">Shewanella bicestrii</name>
    <dbReference type="NCBI Taxonomy" id="2018305"/>
    <lineage>
        <taxon>Bacteria</taxon>
        <taxon>Pseudomonadati</taxon>
        <taxon>Pseudomonadota</taxon>
        <taxon>Gammaproteobacteria</taxon>
        <taxon>Alteromonadales</taxon>
        <taxon>Shewanellaceae</taxon>
        <taxon>Shewanella</taxon>
    </lineage>
</organism>
<dbReference type="EMBL" id="CP022358">
    <property type="protein sequence ID" value="ASK69061.1"/>
    <property type="molecule type" value="Genomic_DNA"/>
</dbReference>
<gene>
    <name evidence="1" type="ORF">CF168_09340</name>
</gene>
<sequence length="95" mass="11139">MPQSNYVADKFDIHHKLIKLSLSEVFLIKKTNVNLNTKLWDTDLKRITQAHFVWLMPAVCQSLRHKNQRIGAVTAKIFHAQTKIKIETQQDFNHD</sequence>
<protein>
    <submittedName>
        <fullName evidence="1">Uncharacterized protein</fullName>
    </submittedName>
</protein>
<name>A0A220UM75_9GAMM</name>